<evidence type="ECO:0000256" key="1">
    <source>
        <dbReference type="ARBA" id="ARBA00022491"/>
    </source>
</evidence>
<dbReference type="PANTHER" id="PTHR30146:SF148">
    <property type="entry name" value="HTH-TYPE TRANSCRIPTIONAL REPRESSOR PURR-RELATED"/>
    <property type="match status" value="1"/>
</dbReference>
<evidence type="ECO:0000259" key="5">
    <source>
        <dbReference type="PROSITE" id="PS50932"/>
    </source>
</evidence>
<dbReference type="Gene3D" id="1.10.260.40">
    <property type="entry name" value="lambda repressor-like DNA-binding domains"/>
    <property type="match status" value="1"/>
</dbReference>
<dbReference type="AlphaFoldDB" id="A0A089HKH7"/>
<dbReference type="InterPro" id="IPR000843">
    <property type="entry name" value="HTH_LacI"/>
</dbReference>
<evidence type="ECO:0000313" key="8">
    <source>
        <dbReference type="Proteomes" id="UP000029409"/>
    </source>
</evidence>
<proteinExistence type="predicted"/>
<reference evidence="7 8" key="1">
    <citation type="submission" date="2014-08" db="EMBL/GenBank/DDBJ databases">
        <title>Comparative genomics of the Paenibacillus odorifer group.</title>
        <authorList>
            <person name="den Bakker H.C."/>
            <person name="Tsai Y.-C."/>
            <person name="Martin N."/>
            <person name="Korlach J."/>
            <person name="Wiedmann M."/>
        </authorList>
    </citation>
    <scope>NUCLEOTIDE SEQUENCE [LARGE SCALE GENOMIC DNA]</scope>
    <source>
        <strain evidence="7 8">DSM 1735</strain>
    </source>
</reference>
<dbReference type="PROSITE" id="PS50932">
    <property type="entry name" value="HTH_LACI_2"/>
    <property type="match status" value="1"/>
</dbReference>
<keyword evidence="8" id="KW-1185">Reference proteome</keyword>
<keyword evidence="4" id="KW-0804">Transcription</keyword>
<dbReference type="SMART" id="SM00354">
    <property type="entry name" value="HTH_LACI"/>
    <property type="match status" value="1"/>
</dbReference>
<dbReference type="Proteomes" id="UP000029409">
    <property type="component" value="Chromosome"/>
</dbReference>
<keyword evidence="3" id="KW-0238">DNA-binding</keyword>
<evidence type="ECO:0000256" key="2">
    <source>
        <dbReference type="ARBA" id="ARBA00023015"/>
    </source>
</evidence>
<name>A0A089HKH7_PAEDU</name>
<dbReference type="KEGG" id="pdu:PDUR_03700"/>
<accession>A0A089HKH7</accession>
<feature type="domain" description="HTH cro/C1-type" evidence="6">
    <location>
        <begin position="2"/>
        <end position="51"/>
    </location>
</feature>
<gene>
    <name evidence="7" type="ORF">PDUR_03700</name>
</gene>
<protein>
    <submittedName>
        <fullName evidence="7">LacI family transcriptional regulator</fullName>
    </submittedName>
</protein>
<dbReference type="OrthoDB" id="9775106at2"/>
<dbReference type="EMBL" id="CP009288">
    <property type="protein sequence ID" value="AIQ11200.1"/>
    <property type="molecule type" value="Genomic_DNA"/>
</dbReference>
<feature type="domain" description="HTH lacI-type" evidence="5">
    <location>
        <begin position="3"/>
        <end position="57"/>
    </location>
</feature>
<dbReference type="InterPro" id="IPR010982">
    <property type="entry name" value="Lambda_DNA-bd_dom_sf"/>
</dbReference>
<evidence type="ECO:0000256" key="4">
    <source>
        <dbReference type="ARBA" id="ARBA00023163"/>
    </source>
</evidence>
<dbReference type="SUPFAM" id="SSF53822">
    <property type="entry name" value="Periplasmic binding protein-like I"/>
    <property type="match status" value="1"/>
</dbReference>
<organism evidence="7 8">
    <name type="scientific">Paenibacillus durus</name>
    <name type="common">Paenibacillus azotofixans</name>
    <dbReference type="NCBI Taxonomy" id="44251"/>
    <lineage>
        <taxon>Bacteria</taxon>
        <taxon>Bacillati</taxon>
        <taxon>Bacillota</taxon>
        <taxon>Bacilli</taxon>
        <taxon>Bacillales</taxon>
        <taxon>Paenibacillaceae</taxon>
        <taxon>Paenibacillus</taxon>
    </lineage>
</organism>
<dbReference type="PANTHER" id="PTHR30146">
    <property type="entry name" value="LACI-RELATED TRANSCRIPTIONAL REPRESSOR"/>
    <property type="match status" value="1"/>
</dbReference>
<evidence type="ECO:0000259" key="6">
    <source>
        <dbReference type="PROSITE" id="PS50943"/>
    </source>
</evidence>
<evidence type="ECO:0000256" key="3">
    <source>
        <dbReference type="ARBA" id="ARBA00023125"/>
    </source>
</evidence>
<dbReference type="CDD" id="cd01392">
    <property type="entry name" value="HTH_LacI"/>
    <property type="match status" value="1"/>
</dbReference>
<dbReference type="STRING" id="44251.PDUR_03700"/>
<dbReference type="InterPro" id="IPR001387">
    <property type="entry name" value="Cro/C1-type_HTH"/>
</dbReference>
<dbReference type="GO" id="GO:0003700">
    <property type="term" value="F:DNA-binding transcription factor activity"/>
    <property type="evidence" value="ECO:0007669"/>
    <property type="project" value="TreeGrafter"/>
</dbReference>
<dbReference type="InterPro" id="IPR028082">
    <property type="entry name" value="Peripla_BP_I"/>
</dbReference>
<dbReference type="PROSITE" id="PS50943">
    <property type="entry name" value="HTH_CROC1"/>
    <property type="match status" value="1"/>
</dbReference>
<dbReference type="PROSITE" id="PS00356">
    <property type="entry name" value="HTH_LACI_1"/>
    <property type="match status" value="1"/>
</dbReference>
<dbReference type="Gene3D" id="3.40.50.2300">
    <property type="match status" value="2"/>
</dbReference>
<dbReference type="CDD" id="cd06267">
    <property type="entry name" value="PBP1_LacI_sugar_binding-like"/>
    <property type="match status" value="1"/>
</dbReference>
<dbReference type="GO" id="GO:0000976">
    <property type="term" value="F:transcription cis-regulatory region binding"/>
    <property type="evidence" value="ECO:0007669"/>
    <property type="project" value="TreeGrafter"/>
</dbReference>
<sequence>MGYNIKEIASLAGVSKSTVSRVISGSGYASQEARERVMKVIETLQYKPSAVARAMVAQRTYNIGVIIFREQQPIVSHPLYGKIVDAILMAAGAKGYSVFLTTDREMSLRSTDFMLEKRVDGLILISRLRQNVIDYVKSFNIPYLMVNGSTDDPEVVQIVSKDEEGGERAASYLYQLGHRKIFIIAGPQEHRSHNLRLKGFCSSMERLGNEEGLSVVSSPESSSDMGYRVMLENWDLFMQGAFTSLFATNDMLALGAMKLLAERSVRVPEQVAVMGFDDIDFASMYSPSLTTVRVEKEKMGHDAVWMLDRLIRKEDSLPKLNEYASELIIRQST</sequence>
<dbReference type="InterPro" id="IPR046335">
    <property type="entry name" value="LacI/GalR-like_sensor"/>
</dbReference>
<dbReference type="Pfam" id="PF00356">
    <property type="entry name" value="LacI"/>
    <property type="match status" value="1"/>
</dbReference>
<evidence type="ECO:0000313" key="7">
    <source>
        <dbReference type="EMBL" id="AIQ11200.1"/>
    </source>
</evidence>
<keyword evidence="2" id="KW-0805">Transcription regulation</keyword>
<dbReference type="SUPFAM" id="SSF47413">
    <property type="entry name" value="lambda repressor-like DNA-binding domains"/>
    <property type="match status" value="1"/>
</dbReference>
<dbReference type="Pfam" id="PF13377">
    <property type="entry name" value="Peripla_BP_3"/>
    <property type="match status" value="1"/>
</dbReference>
<keyword evidence="1" id="KW-0678">Repressor</keyword>
<dbReference type="RefSeq" id="WP_042205131.1">
    <property type="nucleotide sequence ID" value="NZ_CP009288.1"/>
</dbReference>
<dbReference type="eggNOG" id="COG1609">
    <property type="taxonomic scope" value="Bacteria"/>
</dbReference>